<dbReference type="InterPro" id="IPR004919">
    <property type="entry name" value="GmrSD_N"/>
</dbReference>
<dbReference type="Pfam" id="PF03235">
    <property type="entry name" value="GmrSD_N"/>
    <property type="match status" value="1"/>
</dbReference>
<comment type="caution">
    <text evidence="2">The sequence shown here is derived from an EMBL/GenBank/DDBJ whole genome shotgun (WGS) entry which is preliminary data.</text>
</comment>
<dbReference type="RefSeq" id="WP_252761826.1">
    <property type="nucleotide sequence ID" value="NZ_JAMXLY010000062.1"/>
</dbReference>
<evidence type="ECO:0000313" key="3">
    <source>
        <dbReference type="Proteomes" id="UP001204015"/>
    </source>
</evidence>
<protein>
    <submittedName>
        <fullName evidence="2">DUF262 domain-containing protein</fullName>
    </submittedName>
</protein>
<reference evidence="2 3" key="1">
    <citation type="submission" date="2022-06" db="EMBL/GenBank/DDBJ databases">
        <title>A taxonomic note on the genus Prevotella: Description of four novel genera and emended description of the genera Hallella and Xylanibacter.</title>
        <authorList>
            <person name="Hitch T.C.A."/>
        </authorList>
    </citation>
    <scope>NUCLEOTIDE SEQUENCE [LARGE SCALE GENOMIC DNA]</scope>
    <source>
        <strain evidence="2 3">DSM 100619</strain>
    </source>
</reference>
<proteinExistence type="predicted"/>
<evidence type="ECO:0000313" key="2">
    <source>
        <dbReference type="EMBL" id="MCO6026475.1"/>
    </source>
</evidence>
<evidence type="ECO:0000259" key="1">
    <source>
        <dbReference type="Pfam" id="PF03235"/>
    </source>
</evidence>
<dbReference type="PANTHER" id="PTHR37292:SF2">
    <property type="entry name" value="DUF262 DOMAIN-CONTAINING PROTEIN"/>
    <property type="match status" value="1"/>
</dbReference>
<accession>A0ABT1BZF5</accession>
<dbReference type="Proteomes" id="UP001204015">
    <property type="component" value="Unassembled WGS sequence"/>
</dbReference>
<organism evidence="2 3">
    <name type="scientific">Segatella cerevisiae</name>
    <dbReference type="NCBI Taxonomy" id="2053716"/>
    <lineage>
        <taxon>Bacteria</taxon>
        <taxon>Pseudomonadati</taxon>
        <taxon>Bacteroidota</taxon>
        <taxon>Bacteroidia</taxon>
        <taxon>Bacteroidales</taxon>
        <taxon>Prevotellaceae</taxon>
        <taxon>Segatella</taxon>
    </lineage>
</organism>
<keyword evidence="3" id="KW-1185">Reference proteome</keyword>
<feature type="domain" description="GmrSD restriction endonucleases N-terminal" evidence="1">
    <location>
        <begin position="11"/>
        <end position="261"/>
    </location>
</feature>
<name>A0ABT1BZF5_9BACT</name>
<sequence length="605" mass="69204">MAIKTNDLDLSDLLVDVEKGKLQLPDFQRNWVWDDSKICKLIESVTSEFPMGAAMFLDYGGDSIKFKYRLFTGVDDSYTSQEPSSLVLDGQQRLTTLFQVFKSRNAVETCLPQKIDTKIYRFYYLDIKKCLDPDADRLDAIISISEKKLITSEIGRNVKLDLTTREQEYKELMYPLNITFNVTEISQWMLGLLEYYKDNHSEMFQLFTNFQSKILQQIQSYKIPVISLSKDTSPEAVCQIFENVNTGGVVLTVFELVTAKFAAYGAKYNLRETWDEIKNSFDNRKDDLLSEVTGTNFITAMTLLIAYLKSRATGSTVSCKKRDVLRLDVKDFYNYKDTLERGFISAANFLAKQGIYTSRDLPYSTQYIPLAAIFAYDAMNKNLLALQPNLDKLARWYWCGVFGELYGASNETRYALDIIGVFDWLDNGDEPDTVSRSNFEATRLLTLQTRNSAAYKGVMALILQDMPLDFMTGSNMNMATYLDESTDIHHIFPQAYCLSQKLPSRKWNSIINKTPIYASTNRSIGGRSPKEYIQTMRNKGLSEEKVDSAIESHHIDPHLLKENLFDEFIIDRAKQLLNRIEKAIGKSTSGRDSEETIKEFGCPLV</sequence>
<gene>
    <name evidence="2" type="ORF">NG821_11620</name>
</gene>
<dbReference type="PANTHER" id="PTHR37292">
    <property type="entry name" value="VNG6097C"/>
    <property type="match status" value="1"/>
</dbReference>
<dbReference type="EMBL" id="JAMXLY010000062">
    <property type="protein sequence ID" value="MCO6026475.1"/>
    <property type="molecule type" value="Genomic_DNA"/>
</dbReference>